<evidence type="ECO:0000256" key="3">
    <source>
        <dbReference type="ARBA" id="ARBA00022989"/>
    </source>
</evidence>
<organism evidence="8 9">
    <name type="scientific">Lophiostoma macrostomum CBS 122681</name>
    <dbReference type="NCBI Taxonomy" id="1314788"/>
    <lineage>
        <taxon>Eukaryota</taxon>
        <taxon>Fungi</taxon>
        <taxon>Dikarya</taxon>
        <taxon>Ascomycota</taxon>
        <taxon>Pezizomycotina</taxon>
        <taxon>Dothideomycetes</taxon>
        <taxon>Pleosporomycetidae</taxon>
        <taxon>Pleosporales</taxon>
        <taxon>Lophiostomataceae</taxon>
        <taxon>Lophiostoma</taxon>
    </lineage>
</organism>
<dbReference type="PANTHER" id="PTHR23502:SF30">
    <property type="entry name" value="TRANSPORTER, PUTATIVE (AFU_ORTHOLOGUE AFUA_8G04702)-RELATED"/>
    <property type="match status" value="1"/>
</dbReference>
<evidence type="ECO:0000313" key="8">
    <source>
        <dbReference type="EMBL" id="KAF2653659.1"/>
    </source>
</evidence>
<dbReference type="InterPro" id="IPR011701">
    <property type="entry name" value="MFS"/>
</dbReference>
<evidence type="ECO:0000256" key="5">
    <source>
        <dbReference type="SAM" id="MobiDB-lite"/>
    </source>
</evidence>
<feature type="transmembrane region" description="Helical" evidence="6">
    <location>
        <begin position="180"/>
        <end position="199"/>
    </location>
</feature>
<evidence type="ECO:0000256" key="1">
    <source>
        <dbReference type="ARBA" id="ARBA00004141"/>
    </source>
</evidence>
<dbReference type="PANTHER" id="PTHR23502">
    <property type="entry name" value="MAJOR FACILITATOR SUPERFAMILY"/>
    <property type="match status" value="1"/>
</dbReference>
<evidence type="ECO:0000313" key="9">
    <source>
        <dbReference type="Proteomes" id="UP000799324"/>
    </source>
</evidence>
<keyword evidence="3 6" id="KW-1133">Transmembrane helix</keyword>
<dbReference type="OrthoDB" id="5215911at2759"/>
<feature type="transmembrane region" description="Helical" evidence="6">
    <location>
        <begin position="376"/>
        <end position="398"/>
    </location>
</feature>
<protein>
    <submittedName>
        <fullName evidence="8">Putative MFS transporter</fullName>
    </submittedName>
</protein>
<feature type="transmembrane region" description="Helical" evidence="6">
    <location>
        <begin position="122"/>
        <end position="140"/>
    </location>
</feature>
<keyword evidence="9" id="KW-1185">Reference proteome</keyword>
<feature type="transmembrane region" description="Helical" evidence="6">
    <location>
        <begin position="54"/>
        <end position="78"/>
    </location>
</feature>
<dbReference type="AlphaFoldDB" id="A0A6A6T0T9"/>
<dbReference type="InterPro" id="IPR036259">
    <property type="entry name" value="MFS_trans_sf"/>
</dbReference>
<evidence type="ECO:0000256" key="6">
    <source>
        <dbReference type="SAM" id="Phobius"/>
    </source>
</evidence>
<feature type="transmembrane region" description="Helical" evidence="6">
    <location>
        <begin position="444"/>
        <end position="466"/>
    </location>
</feature>
<evidence type="ECO:0000259" key="7">
    <source>
        <dbReference type="PROSITE" id="PS50850"/>
    </source>
</evidence>
<dbReference type="InterPro" id="IPR020846">
    <property type="entry name" value="MFS_dom"/>
</dbReference>
<feature type="transmembrane region" description="Helical" evidence="6">
    <location>
        <begin position="478"/>
        <end position="501"/>
    </location>
</feature>
<dbReference type="EMBL" id="MU004377">
    <property type="protein sequence ID" value="KAF2653659.1"/>
    <property type="molecule type" value="Genomic_DNA"/>
</dbReference>
<gene>
    <name evidence="8" type="ORF">K491DRAFT_717839</name>
</gene>
<feature type="region of interest" description="Disordered" evidence="5">
    <location>
        <begin position="254"/>
        <end position="284"/>
    </location>
</feature>
<accession>A0A6A6T0T9</accession>
<dbReference type="Proteomes" id="UP000799324">
    <property type="component" value="Unassembled WGS sequence"/>
</dbReference>
<dbReference type="GO" id="GO:0022857">
    <property type="term" value="F:transmembrane transporter activity"/>
    <property type="evidence" value="ECO:0007669"/>
    <property type="project" value="InterPro"/>
</dbReference>
<sequence length="560" mass="60708">MSEPSVVPGTVLLVDASHASSIVHAGGNNDDIVLVPTPSDDPDDPLNWKKGRKILSIVSVCVYMIATGIAASLMYSIIVPVSEDTGLSVAALNEGTGYNYLAFGWTCLLWQPAASLYGKRPIYLISLLMSIGVTVAVPYARSQGVWIALKVLGGMAGAPLECLGEVSVADVFFSHERGTYLAAYSFTLYFAGFIAPILAGYITEGLGWRWVQYWGGIWLAMAFVFCFFFMEETKYPRNSILANQTHNVLAGTGVTRTDEENSSPSPTNATTQEADSKGAEDKRGDQLSVIPSMGQGLTSSAYRPKTYLEKLKVFDKRQPQTELWSLLSRPVILMRYPVILYCGFSLGGSLIWYSVLNATASLILSAPPYNFSPSSVGLAYIACIFGVLAGSLIAGNFGDWVVIKLARRNKGVWQSEYRQWLNLVLVVALPASLILWGVGAAHHVHWFGLVFAMGLTGLVIAMGAHLSLSYCIDTYKDFGADAVTAAICIRNTLGFAISYGVTPWVENMGYQNAFLVAAAASVLQVLTFLIFIKWGPAMRAASADRYRNEVSRAVRLGIAH</sequence>
<dbReference type="Gene3D" id="1.20.1250.20">
    <property type="entry name" value="MFS general substrate transporter like domains"/>
    <property type="match status" value="1"/>
</dbReference>
<evidence type="ECO:0000256" key="4">
    <source>
        <dbReference type="ARBA" id="ARBA00023136"/>
    </source>
</evidence>
<keyword evidence="4 6" id="KW-0472">Membrane</keyword>
<keyword evidence="2 6" id="KW-0812">Transmembrane</keyword>
<feature type="compositionally biased region" description="Basic and acidic residues" evidence="5">
    <location>
        <begin position="274"/>
        <end position="284"/>
    </location>
</feature>
<dbReference type="SUPFAM" id="SSF103473">
    <property type="entry name" value="MFS general substrate transporter"/>
    <property type="match status" value="1"/>
</dbReference>
<proteinExistence type="predicted"/>
<name>A0A6A6T0T9_9PLEO</name>
<dbReference type="GO" id="GO:0005886">
    <property type="term" value="C:plasma membrane"/>
    <property type="evidence" value="ECO:0007669"/>
    <property type="project" value="TreeGrafter"/>
</dbReference>
<dbReference type="Pfam" id="PF07690">
    <property type="entry name" value="MFS_1"/>
    <property type="match status" value="1"/>
</dbReference>
<comment type="subcellular location">
    <subcellularLocation>
        <location evidence="1">Membrane</location>
        <topology evidence="1">Multi-pass membrane protein</topology>
    </subcellularLocation>
</comment>
<feature type="transmembrane region" description="Helical" evidence="6">
    <location>
        <begin position="338"/>
        <end position="356"/>
    </location>
</feature>
<reference evidence="8" key="1">
    <citation type="journal article" date="2020" name="Stud. Mycol.">
        <title>101 Dothideomycetes genomes: a test case for predicting lifestyles and emergence of pathogens.</title>
        <authorList>
            <person name="Haridas S."/>
            <person name="Albert R."/>
            <person name="Binder M."/>
            <person name="Bloem J."/>
            <person name="Labutti K."/>
            <person name="Salamov A."/>
            <person name="Andreopoulos B."/>
            <person name="Baker S."/>
            <person name="Barry K."/>
            <person name="Bills G."/>
            <person name="Bluhm B."/>
            <person name="Cannon C."/>
            <person name="Castanera R."/>
            <person name="Culley D."/>
            <person name="Daum C."/>
            <person name="Ezra D."/>
            <person name="Gonzalez J."/>
            <person name="Henrissat B."/>
            <person name="Kuo A."/>
            <person name="Liang C."/>
            <person name="Lipzen A."/>
            <person name="Lutzoni F."/>
            <person name="Magnuson J."/>
            <person name="Mondo S."/>
            <person name="Nolan M."/>
            <person name="Ohm R."/>
            <person name="Pangilinan J."/>
            <person name="Park H.-J."/>
            <person name="Ramirez L."/>
            <person name="Alfaro M."/>
            <person name="Sun H."/>
            <person name="Tritt A."/>
            <person name="Yoshinaga Y."/>
            <person name="Zwiers L.-H."/>
            <person name="Turgeon B."/>
            <person name="Goodwin S."/>
            <person name="Spatafora J."/>
            <person name="Crous P."/>
            <person name="Grigoriev I."/>
        </authorList>
    </citation>
    <scope>NUCLEOTIDE SEQUENCE</scope>
    <source>
        <strain evidence="8">CBS 122681</strain>
    </source>
</reference>
<feature type="domain" description="Major facilitator superfamily (MFS) profile" evidence="7">
    <location>
        <begin position="56"/>
        <end position="536"/>
    </location>
</feature>
<evidence type="ECO:0000256" key="2">
    <source>
        <dbReference type="ARBA" id="ARBA00022692"/>
    </source>
</evidence>
<feature type="transmembrane region" description="Helical" evidence="6">
    <location>
        <begin position="211"/>
        <end position="230"/>
    </location>
</feature>
<feature type="compositionally biased region" description="Polar residues" evidence="5">
    <location>
        <begin position="262"/>
        <end position="273"/>
    </location>
</feature>
<dbReference type="PROSITE" id="PS50850">
    <property type="entry name" value="MFS"/>
    <property type="match status" value="1"/>
</dbReference>
<feature type="transmembrane region" description="Helical" evidence="6">
    <location>
        <begin position="419"/>
        <end position="438"/>
    </location>
</feature>
<feature type="transmembrane region" description="Helical" evidence="6">
    <location>
        <begin position="513"/>
        <end position="532"/>
    </location>
</feature>